<organism evidence="2 3">
    <name type="scientific">Elliptochloris bilobata</name>
    <dbReference type="NCBI Taxonomy" id="381761"/>
    <lineage>
        <taxon>Eukaryota</taxon>
        <taxon>Viridiplantae</taxon>
        <taxon>Chlorophyta</taxon>
        <taxon>core chlorophytes</taxon>
        <taxon>Trebouxiophyceae</taxon>
        <taxon>Trebouxiophyceae incertae sedis</taxon>
        <taxon>Elliptochloris clade</taxon>
        <taxon>Elliptochloris</taxon>
    </lineage>
</organism>
<feature type="domain" description="Histone deacetylase" evidence="1">
    <location>
        <begin position="16"/>
        <end position="317"/>
    </location>
</feature>
<dbReference type="GO" id="GO:0004407">
    <property type="term" value="F:histone deacetylase activity"/>
    <property type="evidence" value="ECO:0007669"/>
    <property type="project" value="TreeGrafter"/>
</dbReference>
<dbReference type="SUPFAM" id="SSF52768">
    <property type="entry name" value="Arginase/deacetylase"/>
    <property type="match status" value="1"/>
</dbReference>
<dbReference type="EMBL" id="JALJOU010000009">
    <property type="protein sequence ID" value="KAK9842011.1"/>
    <property type="molecule type" value="Genomic_DNA"/>
</dbReference>
<name>A0AAW1S7F6_9CHLO</name>
<sequence>MYYAESAAPKHDNPVHPECAARGRAIVDALSVAGLTAEALPGQVARLKGFGAARLEDVCAVHSRQYVLALQAQLASRSSLSQLDADTYATPSTFDDSLRAAGAAMALVDAVVQGTSQQRAAPAGFGICRPPGHHAVAAGPMGFCVFGTVAIACRHAQRFHGLKKVFILDYDVHHGNGTSDQFYDDPSVLFVSTHQAGGWPGTGALAEVGKGDGEGYTINLPLPGDAGDAAMAAAFDEVIGPAAGRFQPDIILVSAGYDAHWRDPLAGLQMRNSTYHRLATELKALADRLCGGRLVFLLEGGYDLKALGESVAETFRGLLGKASEDTFNADLLRDEPAEKVRKMLAEARLVHAL</sequence>
<dbReference type="GO" id="GO:0000118">
    <property type="term" value="C:histone deacetylase complex"/>
    <property type="evidence" value="ECO:0007669"/>
    <property type="project" value="TreeGrafter"/>
</dbReference>
<protein>
    <recommendedName>
        <fullName evidence="1">Histone deacetylase domain-containing protein</fullName>
    </recommendedName>
</protein>
<dbReference type="InterPro" id="IPR023801">
    <property type="entry name" value="His_deacetylse_dom"/>
</dbReference>
<dbReference type="InterPro" id="IPR000286">
    <property type="entry name" value="HDACs"/>
</dbReference>
<dbReference type="PRINTS" id="PR01270">
    <property type="entry name" value="HDASUPER"/>
</dbReference>
<dbReference type="PANTHER" id="PTHR10625">
    <property type="entry name" value="HISTONE DEACETYLASE HDAC1-RELATED"/>
    <property type="match status" value="1"/>
</dbReference>
<dbReference type="CDD" id="cd09992">
    <property type="entry name" value="HDAC_classII"/>
    <property type="match status" value="1"/>
</dbReference>
<dbReference type="GO" id="GO:0040029">
    <property type="term" value="P:epigenetic regulation of gene expression"/>
    <property type="evidence" value="ECO:0007669"/>
    <property type="project" value="TreeGrafter"/>
</dbReference>
<evidence type="ECO:0000313" key="2">
    <source>
        <dbReference type="EMBL" id="KAK9842011.1"/>
    </source>
</evidence>
<evidence type="ECO:0000259" key="1">
    <source>
        <dbReference type="Pfam" id="PF00850"/>
    </source>
</evidence>
<proteinExistence type="predicted"/>
<dbReference type="InterPro" id="IPR037138">
    <property type="entry name" value="His_deacetylse_dom_sf"/>
</dbReference>
<keyword evidence="3" id="KW-1185">Reference proteome</keyword>
<dbReference type="GO" id="GO:0005737">
    <property type="term" value="C:cytoplasm"/>
    <property type="evidence" value="ECO:0007669"/>
    <property type="project" value="TreeGrafter"/>
</dbReference>
<dbReference type="Proteomes" id="UP001445335">
    <property type="component" value="Unassembled WGS sequence"/>
</dbReference>
<gene>
    <name evidence="2" type="ORF">WJX81_004193</name>
</gene>
<evidence type="ECO:0000313" key="3">
    <source>
        <dbReference type="Proteomes" id="UP001445335"/>
    </source>
</evidence>
<reference evidence="2 3" key="1">
    <citation type="journal article" date="2024" name="Nat. Commun.">
        <title>Phylogenomics reveals the evolutionary origins of lichenization in chlorophyte algae.</title>
        <authorList>
            <person name="Puginier C."/>
            <person name="Libourel C."/>
            <person name="Otte J."/>
            <person name="Skaloud P."/>
            <person name="Haon M."/>
            <person name="Grisel S."/>
            <person name="Petersen M."/>
            <person name="Berrin J.G."/>
            <person name="Delaux P.M."/>
            <person name="Dal Grande F."/>
            <person name="Keller J."/>
        </authorList>
    </citation>
    <scope>NUCLEOTIDE SEQUENCE [LARGE SCALE GENOMIC DNA]</scope>
    <source>
        <strain evidence="2 3">SAG 245.80</strain>
    </source>
</reference>
<dbReference type="InterPro" id="IPR023696">
    <property type="entry name" value="Ureohydrolase_dom_sf"/>
</dbReference>
<dbReference type="AlphaFoldDB" id="A0AAW1S7F6"/>
<dbReference type="Pfam" id="PF00850">
    <property type="entry name" value="Hist_deacetyl"/>
    <property type="match status" value="1"/>
</dbReference>
<dbReference type="PANTHER" id="PTHR10625:SF11">
    <property type="entry name" value="HISTONE DEACETYLASE 14, CHLOROPLASTIC"/>
    <property type="match status" value="1"/>
</dbReference>
<comment type="caution">
    <text evidence="2">The sequence shown here is derived from an EMBL/GenBank/DDBJ whole genome shotgun (WGS) entry which is preliminary data.</text>
</comment>
<dbReference type="Gene3D" id="3.40.800.20">
    <property type="entry name" value="Histone deacetylase domain"/>
    <property type="match status" value="1"/>
</dbReference>
<accession>A0AAW1S7F6</accession>